<dbReference type="Gene3D" id="1.10.220.150">
    <property type="entry name" value="Arf GTPase activating protein"/>
    <property type="match status" value="1"/>
</dbReference>
<gene>
    <name evidence="8" type="primary">AGFG1</name>
    <name evidence="8" type="ORF">BG006_004605</name>
</gene>
<keyword evidence="2" id="KW-0677">Repeat</keyword>
<dbReference type="Proteomes" id="UP000696485">
    <property type="component" value="Unassembled WGS sequence"/>
</dbReference>
<dbReference type="PANTHER" id="PTHR46134">
    <property type="entry name" value="DRONGO, ISOFORM F"/>
    <property type="match status" value="1"/>
</dbReference>
<keyword evidence="9" id="KW-1185">Reference proteome</keyword>
<dbReference type="InterPro" id="IPR037278">
    <property type="entry name" value="ARFGAP/RecO"/>
</dbReference>
<dbReference type="AlphaFoldDB" id="A0A9P5SNH9"/>
<feature type="compositionally biased region" description="Low complexity" evidence="6">
    <location>
        <begin position="148"/>
        <end position="165"/>
    </location>
</feature>
<feature type="compositionally biased region" description="Polar residues" evidence="6">
    <location>
        <begin position="169"/>
        <end position="178"/>
    </location>
</feature>
<evidence type="ECO:0000256" key="5">
    <source>
        <dbReference type="PROSITE-ProRule" id="PRU00288"/>
    </source>
</evidence>
<evidence type="ECO:0000256" key="1">
    <source>
        <dbReference type="ARBA" id="ARBA00022723"/>
    </source>
</evidence>
<dbReference type="InterPro" id="IPR001164">
    <property type="entry name" value="ArfGAP_dom"/>
</dbReference>
<dbReference type="Pfam" id="PF01412">
    <property type="entry name" value="ArfGap"/>
    <property type="match status" value="1"/>
</dbReference>
<keyword evidence="4" id="KW-0862">Zinc</keyword>
<proteinExistence type="predicted"/>
<feature type="compositionally biased region" description="Polar residues" evidence="6">
    <location>
        <begin position="202"/>
        <end position="217"/>
    </location>
</feature>
<dbReference type="GO" id="GO:0008270">
    <property type="term" value="F:zinc ion binding"/>
    <property type="evidence" value="ECO:0007669"/>
    <property type="project" value="UniProtKB-KW"/>
</dbReference>
<feature type="compositionally biased region" description="Polar residues" evidence="6">
    <location>
        <begin position="416"/>
        <end position="463"/>
    </location>
</feature>
<feature type="region of interest" description="Disordered" evidence="6">
    <location>
        <begin position="331"/>
        <end position="463"/>
    </location>
</feature>
<dbReference type="InterPro" id="IPR052248">
    <property type="entry name" value="Arf-GAP_FG-repeat_protein"/>
</dbReference>
<reference evidence="8" key="1">
    <citation type="journal article" date="2020" name="Fungal Divers.">
        <title>Resolving the Mortierellaceae phylogeny through synthesis of multi-gene phylogenetics and phylogenomics.</title>
        <authorList>
            <person name="Vandepol N."/>
            <person name="Liber J."/>
            <person name="Desiro A."/>
            <person name="Na H."/>
            <person name="Kennedy M."/>
            <person name="Barry K."/>
            <person name="Grigoriev I.V."/>
            <person name="Miller A.N."/>
            <person name="O'Donnell K."/>
            <person name="Stajich J.E."/>
            <person name="Bonito G."/>
        </authorList>
    </citation>
    <scope>NUCLEOTIDE SEQUENCE</scope>
    <source>
        <strain evidence="8">NVP1</strain>
    </source>
</reference>
<evidence type="ECO:0000313" key="8">
    <source>
        <dbReference type="EMBL" id="KAF9332527.1"/>
    </source>
</evidence>
<feature type="region of interest" description="Disordered" evidence="6">
    <location>
        <begin position="570"/>
        <end position="591"/>
    </location>
</feature>
<dbReference type="GO" id="GO:0016020">
    <property type="term" value="C:membrane"/>
    <property type="evidence" value="ECO:0007669"/>
    <property type="project" value="TreeGrafter"/>
</dbReference>
<accession>A0A9P5SNH9</accession>
<keyword evidence="1" id="KW-0479">Metal-binding</keyword>
<protein>
    <submittedName>
        <fullName evidence="8">ArfGAP with FG repeats 1</fullName>
    </submittedName>
</protein>
<dbReference type="GO" id="GO:0005096">
    <property type="term" value="F:GTPase activator activity"/>
    <property type="evidence" value="ECO:0007669"/>
    <property type="project" value="InterPro"/>
</dbReference>
<name>A0A9P5SNH9_9FUNG</name>
<dbReference type="GO" id="GO:0005737">
    <property type="term" value="C:cytoplasm"/>
    <property type="evidence" value="ECO:0007669"/>
    <property type="project" value="TreeGrafter"/>
</dbReference>
<dbReference type="SUPFAM" id="SSF57863">
    <property type="entry name" value="ArfGap/RecO-like zinc finger"/>
    <property type="match status" value="1"/>
</dbReference>
<feature type="compositionally biased region" description="Low complexity" evidence="6">
    <location>
        <begin position="229"/>
        <end position="238"/>
    </location>
</feature>
<feature type="compositionally biased region" description="Low complexity" evidence="6">
    <location>
        <begin position="186"/>
        <end position="201"/>
    </location>
</feature>
<dbReference type="PRINTS" id="PR00405">
    <property type="entry name" value="REVINTRACTNG"/>
</dbReference>
<feature type="compositionally biased region" description="Polar residues" evidence="6">
    <location>
        <begin position="349"/>
        <end position="376"/>
    </location>
</feature>
<evidence type="ECO:0000259" key="7">
    <source>
        <dbReference type="PROSITE" id="PS50115"/>
    </source>
</evidence>
<evidence type="ECO:0000256" key="3">
    <source>
        <dbReference type="ARBA" id="ARBA00022771"/>
    </source>
</evidence>
<dbReference type="SMART" id="SM00105">
    <property type="entry name" value="ArfGap"/>
    <property type="match status" value="1"/>
</dbReference>
<feature type="domain" description="Arf-GAP" evidence="7">
    <location>
        <begin position="10"/>
        <end position="129"/>
    </location>
</feature>
<feature type="region of interest" description="Disordered" evidence="6">
    <location>
        <begin position="676"/>
        <end position="719"/>
    </location>
</feature>
<feature type="compositionally biased region" description="Low complexity" evidence="6">
    <location>
        <begin position="402"/>
        <end position="415"/>
    </location>
</feature>
<organism evidence="8 9">
    <name type="scientific">Podila minutissima</name>
    <dbReference type="NCBI Taxonomy" id="64525"/>
    <lineage>
        <taxon>Eukaryota</taxon>
        <taxon>Fungi</taxon>
        <taxon>Fungi incertae sedis</taxon>
        <taxon>Mucoromycota</taxon>
        <taxon>Mortierellomycotina</taxon>
        <taxon>Mortierellomycetes</taxon>
        <taxon>Mortierellales</taxon>
        <taxon>Mortierellaceae</taxon>
        <taxon>Podila</taxon>
    </lineage>
</organism>
<dbReference type="PANTHER" id="PTHR46134:SF3">
    <property type="entry name" value="ARFGAP WITH FG REPEATS 1"/>
    <property type="match status" value="1"/>
</dbReference>
<feature type="region of interest" description="Disordered" evidence="6">
    <location>
        <begin position="142"/>
        <end position="238"/>
    </location>
</feature>
<dbReference type="InterPro" id="IPR038508">
    <property type="entry name" value="ArfGAP_dom_sf"/>
</dbReference>
<dbReference type="EMBL" id="JAAAUY010000255">
    <property type="protein sequence ID" value="KAF9332527.1"/>
    <property type="molecule type" value="Genomic_DNA"/>
</dbReference>
<keyword evidence="3 5" id="KW-0863">Zinc-finger</keyword>
<feature type="compositionally biased region" description="Low complexity" evidence="6">
    <location>
        <begin position="700"/>
        <end position="719"/>
    </location>
</feature>
<sequence>MSKRQEERHARILTSLLKLPENKKCFDCPSKVNVYVNLFNSTFVCEKCSGLHRELNHRVKSISASTFTSEEVASLQKGGNAVAKKIWLATWSWREYPEPDAHEVDELKQFMRAKYVKKLWYQDPNGGGSGGGQVETQLNTINHNHTGASTPSTPSTPLTPTAPTPGRAYNQSIDSLTTVPERYLSRKSSTISSDSGSTTMSKVTDPSSNSTNAQRPGSTHHQHASSPRLQQPPQLQQLQQQASFDNFMGLMSHSGSVDNATGSSLAFAVTPPSGVDPFSLMTNAFSTMNVNSSQITSSEQQQARPQFSQASSMSSNDFFAAFSTPAVSTPVLSTTGATPDPFSLMSPHVPQQYSGQLSPQGQNNYNLESLSTTPAGSKSFDDYLSMLGQGKQQQQHHHQQQHHQQQQQQQQQQQHDAFSTMSQGSYNTPSPSMASSNYNSTITPVSLSPQPTGVSNPFGQPTGSSPFPGGLQRAFTSDYLSSSPFGGNNGVSAPAGNNSNPFATFAKQQPAPSNIQHQNVAVSNNYLLDPFGANARSPQPVMGGQDYFSGSSMSSNAFGSQPMKSPNPFAMGGSGSGLESAFDQPQGSHHLQLQQPAYVRSMSDSNFGQQTSNHSAFGLPASPSPNGASYQYSHSGSNSAINGSYAFSSPSRSMTLPAPAASGLSQNNTAMNEMFGHWMQPSPKNPTSKYPSIDDLDPFSASAGGVSSSNNQFSNPFSL</sequence>
<dbReference type="CDD" id="cd08838">
    <property type="entry name" value="ArfGap_AGFG"/>
    <property type="match status" value="1"/>
</dbReference>
<evidence type="ECO:0000256" key="4">
    <source>
        <dbReference type="ARBA" id="ARBA00022833"/>
    </source>
</evidence>
<comment type="caution">
    <text evidence="8">The sequence shown here is derived from an EMBL/GenBank/DDBJ whole genome shotgun (WGS) entry which is preliminary data.</text>
</comment>
<evidence type="ECO:0000256" key="2">
    <source>
        <dbReference type="ARBA" id="ARBA00022737"/>
    </source>
</evidence>
<evidence type="ECO:0000313" key="9">
    <source>
        <dbReference type="Proteomes" id="UP000696485"/>
    </source>
</evidence>
<dbReference type="PROSITE" id="PS50115">
    <property type="entry name" value="ARFGAP"/>
    <property type="match status" value="1"/>
</dbReference>
<evidence type="ECO:0000256" key="6">
    <source>
        <dbReference type="SAM" id="MobiDB-lite"/>
    </source>
</evidence>